<accession>A0A6J5NNP6</accession>
<name>A0A6J5NNP6_9CAUD</name>
<proteinExistence type="predicted"/>
<evidence type="ECO:0008006" key="2">
    <source>
        <dbReference type="Google" id="ProtNLM"/>
    </source>
</evidence>
<sequence>MAVANQQTTNIVPVQGVFDPEPTFAIQYFVGPAGTPFFAPIGPTLDGKIITNSTIDSSVIGGNSPAAAYFTTAQVAATPTADQDVANKAYVDSVAQGLDIKASCLYTTTNNITLSGLAVQAGGDWPSTLTAGDRVLVKNQVNQAENGIFAASATGWTRTADMNNWAEVPGAFTFIEDGATLASTGWVTTAGSTGTIGVTNMPWTQFSGAGTYTAGNGLQLISNAFSVKLNGTSLDASASGLRISTTWPGQTSITTLGTIGTGVWEGSDVGVAHGGTGASDATNARANLSAAVLGANNDITSMSAITGAISTPTYIDFNSTQNPLPTDATARLYYNSDDQFQTLSFRMNGNVVQKIGEELYYRVKCSAAVTKGQVVMFTGTLGASGGLTAAPATGLTPTQANYILGVATESGATNAWIFVTTFGEVKGINTTGGAEAWVQGQELYYNPAVTGGLTKTKPNAPNAICTVAAVVHVGTSNGVLFVRPTFGSVLGGTDGNVQFGTLSNLDVIQYDSTAQYWKNVAASSLSVSYAATAGSAGSATTAGTATNLAGGLAGSVPYQTGAGATTFLGLGTSTYIMTAGASAPQWSNP</sequence>
<feature type="non-terminal residue" evidence="1">
    <location>
        <position position="589"/>
    </location>
</feature>
<gene>
    <name evidence="1" type="ORF">UFOVP766_52</name>
</gene>
<evidence type="ECO:0000313" key="1">
    <source>
        <dbReference type="EMBL" id="CAB4161460.1"/>
    </source>
</evidence>
<protein>
    <recommendedName>
        <fullName evidence="2">Bacteriophage lambda, Stf, side tail fibre-repeat-2</fullName>
    </recommendedName>
</protein>
<reference evidence="1" key="1">
    <citation type="submission" date="2020-04" db="EMBL/GenBank/DDBJ databases">
        <authorList>
            <person name="Chiriac C."/>
            <person name="Salcher M."/>
            <person name="Ghai R."/>
            <person name="Kavagutti S V."/>
        </authorList>
    </citation>
    <scope>NUCLEOTIDE SEQUENCE</scope>
</reference>
<organism evidence="1">
    <name type="scientific">uncultured Caudovirales phage</name>
    <dbReference type="NCBI Taxonomy" id="2100421"/>
    <lineage>
        <taxon>Viruses</taxon>
        <taxon>Duplodnaviria</taxon>
        <taxon>Heunggongvirae</taxon>
        <taxon>Uroviricota</taxon>
        <taxon>Caudoviricetes</taxon>
        <taxon>Peduoviridae</taxon>
        <taxon>Maltschvirus</taxon>
        <taxon>Maltschvirus maltsch</taxon>
    </lineage>
</organism>
<dbReference type="EMBL" id="LR796699">
    <property type="protein sequence ID" value="CAB4161460.1"/>
    <property type="molecule type" value="Genomic_DNA"/>
</dbReference>